<gene>
    <name evidence="2" type="ORF">CRIB_224</name>
</gene>
<dbReference type="KEGG" id="ril:CRIB_224"/>
<dbReference type="RefSeq" id="WP_180702742.1">
    <property type="nucleotide sequence ID" value="NZ_LN555523.1"/>
</dbReference>
<proteinExistence type="predicted"/>
<keyword evidence="3" id="KW-1185">Reference proteome</keyword>
<feature type="transmembrane region" description="Helical" evidence="1">
    <location>
        <begin position="34"/>
        <end position="54"/>
    </location>
</feature>
<reference evidence="2 3" key="1">
    <citation type="submission" date="2014-04" db="EMBL/GenBank/DDBJ databases">
        <authorList>
            <person name="Hornung B.V."/>
        </authorList>
    </citation>
    <scope>NUCLEOTIDE SEQUENCE [LARGE SCALE GENOMIC DNA]</scope>
    <source>
        <strain evidence="2 3">CRIB</strain>
    </source>
</reference>
<protein>
    <submittedName>
        <fullName evidence="2">Uncharacterized protein</fullName>
    </submittedName>
</protein>
<evidence type="ECO:0000256" key="1">
    <source>
        <dbReference type="SAM" id="Phobius"/>
    </source>
</evidence>
<keyword evidence="1" id="KW-1133">Transmembrane helix</keyword>
<dbReference type="Proteomes" id="UP000245622">
    <property type="component" value="Chromosome 1"/>
</dbReference>
<dbReference type="GeneID" id="82204403"/>
<accession>A0A1V1HYD9</accession>
<dbReference type="AlphaFoldDB" id="A0A1V1HYD9"/>
<dbReference type="EMBL" id="LN555523">
    <property type="protein sequence ID" value="CED92981.1"/>
    <property type="molecule type" value="Genomic_DNA"/>
</dbReference>
<keyword evidence="1" id="KW-0472">Membrane</keyword>
<sequence length="80" mass="8667">MILTVLAILIGTGIFFLINSMLDITYFGCGPIGFLWFGCFIVSYAILTSLGGIVLGLLKWIVIGVIILFVIGLIVNKNND</sequence>
<evidence type="ECO:0000313" key="2">
    <source>
        <dbReference type="EMBL" id="CED92981.1"/>
    </source>
</evidence>
<feature type="transmembrane region" description="Helical" evidence="1">
    <location>
        <begin position="6"/>
        <end position="27"/>
    </location>
</feature>
<feature type="transmembrane region" description="Helical" evidence="1">
    <location>
        <begin position="60"/>
        <end position="76"/>
    </location>
</feature>
<name>A0A1V1HYD9_9FIRM</name>
<evidence type="ECO:0000313" key="3">
    <source>
        <dbReference type="Proteomes" id="UP000245622"/>
    </source>
</evidence>
<keyword evidence="1" id="KW-0812">Transmembrane</keyword>
<organism evidence="2 3">
    <name type="scientific">Romboutsia ilealis</name>
    <dbReference type="NCBI Taxonomy" id="1115758"/>
    <lineage>
        <taxon>Bacteria</taxon>
        <taxon>Bacillati</taxon>
        <taxon>Bacillota</taxon>
        <taxon>Clostridia</taxon>
        <taxon>Peptostreptococcales</taxon>
        <taxon>Peptostreptococcaceae</taxon>
        <taxon>Romboutsia</taxon>
    </lineage>
</organism>